<comment type="caution">
    <text evidence="1">The sequence shown here is derived from an EMBL/GenBank/DDBJ whole genome shotgun (WGS) entry which is preliminary data.</text>
</comment>
<dbReference type="EMBL" id="ASPP01009754">
    <property type="protein sequence ID" value="ETO23708.1"/>
    <property type="molecule type" value="Genomic_DNA"/>
</dbReference>
<accession>X6NCT4</accession>
<reference evidence="1 2" key="1">
    <citation type="journal article" date="2013" name="Curr. Biol.">
        <title>The Genome of the Foraminiferan Reticulomyxa filosa.</title>
        <authorList>
            <person name="Glockner G."/>
            <person name="Hulsmann N."/>
            <person name="Schleicher M."/>
            <person name="Noegel A.A."/>
            <person name="Eichinger L."/>
            <person name="Gallinger C."/>
            <person name="Pawlowski J."/>
            <person name="Sierra R."/>
            <person name="Euteneuer U."/>
            <person name="Pillet L."/>
            <person name="Moustafa A."/>
            <person name="Platzer M."/>
            <person name="Groth M."/>
            <person name="Szafranski K."/>
            <person name="Schliwa M."/>
        </authorList>
    </citation>
    <scope>NUCLEOTIDE SEQUENCE [LARGE SCALE GENOMIC DNA]</scope>
</reference>
<protein>
    <submittedName>
        <fullName evidence="1">Uncharacterized protein</fullName>
    </submittedName>
</protein>
<keyword evidence="2" id="KW-1185">Reference proteome</keyword>
<proteinExistence type="predicted"/>
<dbReference type="AlphaFoldDB" id="X6NCT4"/>
<evidence type="ECO:0000313" key="2">
    <source>
        <dbReference type="Proteomes" id="UP000023152"/>
    </source>
</evidence>
<dbReference type="Proteomes" id="UP000023152">
    <property type="component" value="Unassembled WGS sequence"/>
</dbReference>
<sequence length="382" mass="44139">MSPQANFVCSASVDSCLYVWHIGSGLTSHIRVNLDAIGWSESEWKWSILCIDQGDIGCAPHEDRSDSNEQDTAFYATWNSPQIHKHVDAIKQKATLLMGQIKFLNIFCMRTQKVTKLNSWNKMHAFGKWTKNEKQESSLGKQFMHERTKLRPSGEMIDLWLSHPSYLFIPELIEPDIDEQEQKKETGKKKEQWSSHRFANDLERQSEEKFAIVATSQSHVYFSNELVSQHNYQQFAQSKHWSCLSNLFSDLHFTFNVVSNDRLQFVKFIKGGSFSMLVVGSPGYPVVALFHVFYDADEKVHVKKCGFHPQLYCNNNTHDGNNKWTFEKKLTLMGMDVIPVRTDVDDTIVCWKVLLLYENGRLWCLNIMPGHSPFLLTEECIV</sequence>
<gene>
    <name evidence="1" type="ORF">RFI_13474</name>
</gene>
<organism evidence="1 2">
    <name type="scientific">Reticulomyxa filosa</name>
    <dbReference type="NCBI Taxonomy" id="46433"/>
    <lineage>
        <taxon>Eukaryota</taxon>
        <taxon>Sar</taxon>
        <taxon>Rhizaria</taxon>
        <taxon>Retaria</taxon>
        <taxon>Foraminifera</taxon>
        <taxon>Monothalamids</taxon>
        <taxon>Reticulomyxidae</taxon>
        <taxon>Reticulomyxa</taxon>
    </lineage>
</organism>
<evidence type="ECO:0000313" key="1">
    <source>
        <dbReference type="EMBL" id="ETO23708.1"/>
    </source>
</evidence>
<name>X6NCT4_RETFI</name>